<keyword evidence="3" id="KW-1185">Reference proteome</keyword>
<accession>A0A919XPA6</accession>
<dbReference type="SUPFAM" id="SSF53474">
    <property type="entry name" value="alpha/beta-Hydrolases"/>
    <property type="match status" value="1"/>
</dbReference>
<dbReference type="GO" id="GO:0046503">
    <property type="term" value="P:glycerolipid catabolic process"/>
    <property type="evidence" value="ECO:0007669"/>
    <property type="project" value="TreeGrafter"/>
</dbReference>
<sequence length="278" mass="30615">MTERFIQTRGVGICSESFGDPKDPAVLLIMGASVSMIWWEDDFCRKIADRGRFVIRYDNRDVGRSVTYAPGQPEYSFEDLADDAMGVLDGYGIEKAHIVGMSMGGLLTQILALRHRERVLSVTLIATSNFAPGLPPMEERVERFFAGQGEVDWSDVEAAVSFSIERWRVLRGSGRTFDEQKIALLSEKEAKRAVSPASMTNHAFVTGGGTYLMRTGEIDLPTLIIHGTEDPIIPYAHAVHLAEVIPGAKLISLSGAGHELHEEDWDTIVGAIIDHTAR</sequence>
<dbReference type="RefSeq" id="WP_160044561.1">
    <property type="nucleotide sequence ID" value="NZ_BORQ01000009.1"/>
</dbReference>
<feature type="domain" description="AB hydrolase-1" evidence="1">
    <location>
        <begin position="31"/>
        <end position="263"/>
    </location>
</feature>
<evidence type="ECO:0000259" key="1">
    <source>
        <dbReference type="Pfam" id="PF00561"/>
    </source>
</evidence>
<proteinExistence type="predicted"/>
<protein>
    <submittedName>
        <fullName evidence="2">Acetyltransferase</fullName>
    </submittedName>
</protein>
<evidence type="ECO:0000313" key="3">
    <source>
        <dbReference type="Proteomes" id="UP000679779"/>
    </source>
</evidence>
<reference evidence="2" key="1">
    <citation type="submission" date="2021-03" db="EMBL/GenBank/DDBJ databases">
        <title>Antimicrobial resistance genes in bacteria isolated from Japanese honey, and their potential for conferring macrolide and lincosamide resistance in the American foulbrood pathogen Paenibacillus larvae.</title>
        <authorList>
            <person name="Okamoto M."/>
            <person name="Kumagai M."/>
            <person name="Kanamori H."/>
            <person name="Takamatsu D."/>
        </authorList>
    </citation>
    <scope>NUCLEOTIDE SEQUENCE</scope>
    <source>
        <strain evidence="2">J2TS6</strain>
    </source>
</reference>
<dbReference type="PANTHER" id="PTHR43433:SF5">
    <property type="entry name" value="AB HYDROLASE-1 DOMAIN-CONTAINING PROTEIN"/>
    <property type="match status" value="1"/>
</dbReference>
<dbReference type="GO" id="GO:0004806">
    <property type="term" value="F:triacylglycerol lipase activity"/>
    <property type="evidence" value="ECO:0007669"/>
    <property type="project" value="TreeGrafter"/>
</dbReference>
<name>A0A919XPA6_9BACL</name>
<dbReference type="PANTHER" id="PTHR43433">
    <property type="entry name" value="HYDROLASE, ALPHA/BETA FOLD FAMILY PROTEIN"/>
    <property type="match status" value="1"/>
</dbReference>
<dbReference type="PRINTS" id="PR00111">
    <property type="entry name" value="ABHYDROLASE"/>
</dbReference>
<dbReference type="InterPro" id="IPR000073">
    <property type="entry name" value="AB_hydrolase_1"/>
</dbReference>
<gene>
    <name evidence="2" type="ORF">J2TS6_54230</name>
</gene>
<dbReference type="Gene3D" id="3.40.50.1820">
    <property type="entry name" value="alpha/beta hydrolase"/>
    <property type="match status" value="1"/>
</dbReference>
<dbReference type="EMBL" id="BORQ01000009">
    <property type="protein sequence ID" value="GIO34282.1"/>
    <property type="molecule type" value="Genomic_DNA"/>
</dbReference>
<dbReference type="InterPro" id="IPR029058">
    <property type="entry name" value="AB_hydrolase_fold"/>
</dbReference>
<dbReference type="Pfam" id="PF00561">
    <property type="entry name" value="Abhydrolase_1"/>
    <property type="match status" value="1"/>
</dbReference>
<evidence type="ECO:0000313" key="2">
    <source>
        <dbReference type="EMBL" id="GIO34282.1"/>
    </source>
</evidence>
<dbReference type="InterPro" id="IPR050471">
    <property type="entry name" value="AB_hydrolase"/>
</dbReference>
<comment type="caution">
    <text evidence="2">The sequence shown here is derived from an EMBL/GenBank/DDBJ whole genome shotgun (WGS) entry which is preliminary data.</text>
</comment>
<organism evidence="2 3">
    <name type="scientific">Paenibacillus albilobatus</name>
    <dbReference type="NCBI Taxonomy" id="2716884"/>
    <lineage>
        <taxon>Bacteria</taxon>
        <taxon>Bacillati</taxon>
        <taxon>Bacillota</taxon>
        <taxon>Bacilli</taxon>
        <taxon>Bacillales</taxon>
        <taxon>Paenibacillaceae</taxon>
        <taxon>Paenibacillus</taxon>
    </lineage>
</organism>
<dbReference type="Proteomes" id="UP000679779">
    <property type="component" value="Unassembled WGS sequence"/>
</dbReference>
<dbReference type="AlphaFoldDB" id="A0A919XPA6"/>